<dbReference type="InterPro" id="IPR036188">
    <property type="entry name" value="FAD/NAD-bd_sf"/>
</dbReference>
<evidence type="ECO:0000256" key="2">
    <source>
        <dbReference type="ARBA" id="ARBA00010790"/>
    </source>
</evidence>
<keyword evidence="6" id="KW-0560">Oxidoreductase</keyword>
<dbReference type="EMBL" id="JBAHYK010000558">
    <property type="protein sequence ID" value="KAL0572987.1"/>
    <property type="molecule type" value="Genomic_DNA"/>
</dbReference>
<protein>
    <recommendedName>
        <fullName evidence="8">Glucose-methanol-choline oxidoreductase C-terminal domain-containing protein</fullName>
    </recommendedName>
</protein>
<keyword evidence="7" id="KW-0325">Glycoprotein</keyword>
<accession>A0ABR3FCX4</accession>
<dbReference type="SUPFAM" id="SSF51905">
    <property type="entry name" value="FAD/NAD(P)-binding domain"/>
    <property type="match status" value="1"/>
</dbReference>
<keyword evidence="5" id="KW-0274">FAD</keyword>
<sequence length="228" mass="25237">MGTEGEVSRWHGQLHEPEKLIHPDTPESVKKGIKKQYELLEKAWREERTVQGELAAVAGHLPTPLHPPEPGCRYTSVASFLAQPLSRGYVHITSADPADKVEVNPRYLSVESDFEMLVGLLKLGTKLYSFPPLSDSVKGLVFPSLPEDESKRDQALREYVRSACLSGVHPLGTAALMPRELGGVVDEKLKVYGTLNLRVVDLSVVPIMLSTHPQTTVYAIAEKARLFF</sequence>
<dbReference type="PANTHER" id="PTHR11552">
    <property type="entry name" value="GLUCOSE-METHANOL-CHOLINE GMC OXIDOREDUCTASE"/>
    <property type="match status" value="1"/>
</dbReference>
<evidence type="ECO:0000256" key="7">
    <source>
        <dbReference type="ARBA" id="ARBA00023180"/>
    </source>
</evidence>
<evidence type="ECO:0000256" key="4">
    <source>
        <dbReference type="ARBA" id="ARBA00022729"/>
    </source>
</evidence>
<evidence type="ECO:0000256" key="6">
    <source>
        <dbReference type="ARBA" id="ARBA00023002"/>
    </source>
</evidence>
<dbReference type="InterPro" id="IPR007867">
    <property type="entry name" value="GMC_OxRtase_C"/>
</dbReference>
<evidence type="ECO:0000313" key="9">
    <source>
        <dbReference type="EMBL" id="KAL0572987.1"/>
    </source>
</evidence>
<comment type="similarity">
    <text evidence="2">Belongs to the GMC oxidoreductase family.</text>
</comment>
<gene>
    <name evidence="9" type="ORF">V5O48_008978</name>
</gene>
<dbReference type="InterPro" id="IPR012132">
    <property type="entry name" value="GMC_OxRdtase"/>
</dbReference>
<name>A0ABR3FCX4_9AGAR</name>
<keyword evidence="3" id="KW-0285">Flavoprotein</keyword>
<comment type="caution">
    <text evidence="9">The sequence shown here is derived from an EMBL/GenBank/DDBJ whole genome shotgun (WGS) entry which is preliminary data.</text>
</comment>
<evidence type="ECO:0000256" key="3">
    <source>
        <dbReference type="ARBA" id="ARBA00022630"/>
    </source>
</evidence>
<dbReference type="PANTHER" id="PTHR11552:SF201">
    <property type="entry name" value="GLUCOSE-METHANOL-CHOLINE OXIDOREDUCTASE N-TERMINAL DOMAIN-CONTAINING PROTEIN"/>
    <property type="match status" value="1"/>
</dbReference>
<evidence type="ECO:0000313" key="10">
    <source>
        <dbReference type="Proteomes" id="UP001465976"/>
    </source>
</evidence>
<dbReference type="Pfam" id="PF05199">
    <property type="entry name" value="GMC_oxred_C"/>
    <property type="match status" value="1"/>
</dbReference>
<evidence type="ECO:0000256" key="1">
    <source>
        <dbReference type="ARBA" id="ARBA00001974"/>
    </source>
</evidence>
<dbReference type="Gene3D" id="3.50.50.60">
    <property type="entry name" value="FAD/NAD(P)-binding domain"/>
    <property type="match status" value="1"/>
</dbReference>
<organism evidence="9 10">
    <name type="scientific">Marasmius crinis-equi</name>
    <dbReference type="NCBI Taxonomy" id="585013"/>
    <lineage>
        <taxon>Eukaryota</taxon>
        <taxon>Fungi</taxon>
        <taxon>Dikarya</taxon>
        <taxon>Basidiomycota</taxon>
        <taxon>Agaricomycotina</taxon>
        <taxon>Agaricomycetes</taxon>
        <taxon>Agaricomycetidae</taxon>
        <taxon>Agaricales</taxon>
        <taxon>Marasmiineae</taxon>
        <taxon>Marasmiaceae</taxon>
        <taxon>Marasmius</taxon>
    </lineage>
</organism>
<dbReference type="Gene3D" id="3.30.560.10">
    <property type="entry name" value="Glucose Oxidase, domain 3"/>
    <property type="match status" value="1"/>
</dbReference>
<reference evidence="9 10" key="1">
    <citation type="submission" date="2024-02" db="EMBL/GenBank/DDBJ databases">
        <title>A draft genome for the cacao thread blight pathogen Marasmius crinis-equi.</title>
        <authorList>
            <person name="Cohen S.P."/>
            <person name="Baruah I.K."/>
            <person name="Amoako-Attah I."/>
            <person name="Bukari Y."/>
            <person name="Meinhardt L.W."/>
            <person name="Bailey B.A."/>
        </authorList>
    </citation>
    <scope>NUCLEOTIDE SEQUENCE [LARGE SCALE GENOMIC DNA]</scope>
    <source>
        <strain evidence="9 10">GH-76</strain>
    </source>
</reference>
<keyword evidence="4" id="KW-0732">Signal</keyword>
<evidence type="ECO:0000259" key="8">
    <source>
        <dbReference type="Pfam" id="PF05199"/>
    </source>
</evidence>
<evidence type="ECO:0000256" key="5">
    <source>
        <dbReference type="ARBA" id="ARBA00022827"/>
    </source>
</evidence>
<keyword evidence="10" id="KW-1185">Reference proteome</keyword>
<proteinExistence type="inferred from homology"/>
<feature type="domain" description="Glucose-methanol-choline oxidoreductase C-terminal" evidence="8">
    <location>
        <begin position="84"/>
        <end position="221"/>
    </location>
</feature>
<comment type="cofactor">
    <cofactor evidence="1">
        <name>FAD</name>
        <dbReference type="ChEBI" id="CHEBI:57692"/>
    </cofactor>
</comment>
<dbReference type="Proteomes" id="UP001465976">
    <property type="component" value="Unassembled WGS sequence"/>
</dbReference>
<dbReference type="SUPFAM" id="SSF54373">
    <property type="entry name" value="FAD-linked reductases, C-terminal domain"/>
    <property type="match status" value="1"/>
</dbReference>